<evidence type="ECO:0000313" key="1">
    <source>
        <dbReference type="EMBL" id="KAA8633665.1"/>
    </source>
</evidence>
<protein>
    <submittedName>
        <fullName evidence="1">Uncharacterized protein</fullName>
    </submittedName>
</protein>
<dbReference type="Proteomes" id="UP000433876">
    <property type="component" value="Unassembled WGS sequence"/>
</dbReference>
<dbReference type="VEuPathDB" id="FungiDB:SMAC_12773"/>
<proteinExistence type="predicted"/>
<accession>A0A8S8ZZE6</accession>
<comment type="caution">
    <text evidence="1">The sequence shown here is derived from an EMBL/GenBank/DDBJ whole genome shotgun (WGS) entry which is preliminary data.</text>
</comment>
<evidence type="ECO:0000313" key="2">
    <source>
        <dbReference type="Proteomes" id="UP000433876"/>
    </source>
</evidence>
<organism evidence="1 2">
    <name type="scientific">Sordaria macrospora</name>
    <dbReference type="NCBI Taxonomy" id="5147"/>
    <lineage>
        <taxon>Eukaryota</taxon>
        <taxon>Fungi</taxon>
        <taxon>Dikarya</taxon>
        <taxon>Ascomycota</taxon>
        <taxon>Pezizomycotina</taxon>
        <taxon>Sordariomycetes</taxon>
        <taxon>Sordariomycetidae</taxon>
        <taxon>Sordariales</taxon>
        <taxon>Sordariaceae</taxon>
        <taxon>Sordaria</taxon>
    </lineage>
</organism>
<gene>
    <name evidence="1" type="ORF">SMACR_12773</name>
</gene>
<sequence length="119" mass="13813">MSYKPELDGLTSLQLILKAARLGGMIRGGQETGYYMLDTWWFNDYFVTLPMPVSEVLYHELRFYRDPKEAQKDDSKAEATCVLWEKLHAFVEVLSRSLKVLEGLDSKTEEKLLPDSPHW</sequence>
<dbReference type="AlphaFoldDB" id="A0A8S8ZZE6"/>
<reference evidence="1 2" key="1">
    <citation type="submission" date="2017-07" db="EMBL/GenBank/DDBJ databases">
        <title>Genome sequence of the Sordaria macrospora wild type strain R19027.</title>
        <authorList>
            <person name="Nowrousian M."/>
            <person name="Teichert I."/>
            <person name="Kueck U."/>
        </authorList>
    </citation>
    <scope>NUCLEOTIDE SEQUENCE [LARGE SCALE GENOMIC DNA]</scope>
    <source>
        <strain evidence="1 2">R19027</strain>
        <tissue evidence="1">Mycelium</tissue>
    </source>
</reference>
<name>A0A8S8ZZE6_SORMA</name>
<dbReference type="EMBL" id="NMPR01000034">
    <property type="protein sequence ID" value="KAA8633665.1"/>
    <property type="molecule type" value="Genomic_DNA"/>
</dbReference>